<dbReference type="RefSeq" id="WP_151000787.1">
    <property type="nucleotide sequence ID" value="NZ_BPQY01000098.1"/>
</dbReference>
<comment type="catalytic activity">
    <reaction evidence="9 10">
        <text>(R)-pantoate + NADP(+) = 2-dehydropantoate + NADPH + H(+)</text>
        <dbReference type="Rhea" id="RHEA:16233"/>
        <dbReference type="ChEBI" id="CHEBI:11561"/>
        <dbReference type="ChEBI" id="CHEBI:15378"/>
        <dbReference type="ChEBI" id="CHEBI:15980"/>
        <dbReference type="ChEBI" id="CHEBI:57783"/>
        <dbReference type="ChEBI" id="CHEBI:58349"/>
        <dbReference type="EC" id="1.1.1.169"/>
    </reaction>
</comment>
<dbReference type="GO" id="GO:0008677">
    <property type="term" value="F:2-dehydropantoate 2-reductase activity"/>
    <property type="evidence" value="ECO:0007669"/>
    <property type="project" value="UniProtKB-EC"/>
</dbReference>
<dbReference type="Proteomes" id="UP000474159">
    <property type="component" value="Unassembled WGS sequence"/>
</dbReference>
<dbReference type="PROSITE" id="PS51257">
    <property type="entry name" value="PROKAR_LIPOPROTEIN"/>
    <property type="match status" value="1"/>
</dbReference>
<dbReference type="InterPro" id="IPR013752">
    <property type="entry name" value="KPA_reductase"/>
</dbReference>
<reference evidence="13 14" key="1">
    <citation type="submission" date="2019-09" db="EMBL/GenBank/DDBJ databases">
        <title>YIM 48816 draft genome.</title>
        <authorList>
            <person name="Jiang L."/>
        </authorList>
    </citation>
    <scope>NUCLEOTIDE SEQUENCE [LARGE SCALE GENOMIC DNA]</scope>
    <source>
        <strain evidence="13 14">YIM 48816</strain>
    </source>
</reference>
<evidence type="ECO:0000256" key="9">
    <source>
        <dbReference type="ARBA" id="ARBA00048793"/>
    </source>
</evidence>
<dbReference type="SUPFAM" id="SSF51735">
    <property type="entry name" value="NAD(P)-binding Rossmann-fold domains"/>
    <property type="match status" value="1"/>
</dbReference>
<dbReference type="InterPro" id="IPR003710">
    <property type="entry name" value="ApbA"/>
</dbReference>
<evidence type="ECO:0000256" key="8">
    <source>
        <dbReference type="ARBA" id="ARBA00032024"/>
    </source>
</evidence>
<name>A0A6L3T135_9HYPH</name>
<dbReference type="UniPathway" id="UPA00028">
    <property type="reaction ID" value="UER00004"/>
</dbReference>
<evidence type="ECO:0000259" key="12">
    <source>
        <dbReference type="Pfam" id="PF08546"/>
    </source>
</evidence>
<dbReference type="OrthoDB" id="9793586at2"/>
<dbReference type="EMBL" id="VZZK01000013">
    <property type="protein sequence ID" value="KAB1078512.1"/>
    <property type="molecule type" value="Genomic_DNA"/>
</dbReference>
<dbReference type="FunFam" id="1.10.1040.10:FF:000017">
    <property type="entry name" value="2-dehydropantoate 2-reductase"/>
    <property type="match status" value="1"/>
</dbReference>
<dbReference type="InterPro" id="IPR013332">
    <property type="entry name" value="KPR_N"/>
</dbReference>
<evidence type="ECO:0000256" key="6">
    <source>
        <dbReference type="ARBA" id="ARBA00022857"/>
    </source>
</evidence>
<evidence type="ECO:0000313" key="13">
    <source>
        <dbReference type="EMBL" id="KAB1078512.1"/>
    </source>
</evidence>
<evidence type="ECO:0000256" key="4">
    <source>
        <dbReference type="ARBA" id="ARBA00019465"/>
    </source>
</evidence>
<evidence type="ECO:0000259" key="11">
    <source>
        <dbReference type="Pfam" id="PF02558"/>
    </source>
</evidence>
<evidence type="ECO:0000256" key="7">
    <source>
        <dbReference type="ARBA" id="ARBA00023002"/>
    </source>
</evidence>
<dbReference type="Pfam" id="PF02558">
    <property type="entry name" value="ApbA"/>
    <property type="match status" value="1"/>
</dbReference>
<keyword evidence="6 10" id="KW-0521">NADP</keyword>
<dbReference type="PANTHER" id="PTHR43765">
    <property type="entry name" value="2-DEHYDROPANTOATE 2-REDUCTASE-RELATED"/>
    <property type="match status" value="1"/>
</dbReference>
<evidence type="ECO:0000256" key="3">
    <source>
        <dbReference type="ARBA" id="ARBA00013014"/>
    </source>
</evidence>
<dbReference type="GO" id="GO:0015940">
    <property type="term" value="P:pantothenate biosynthetic process"/>
    <property type="evidence" value="ECO:0007669"/>
    <property type="project" value="UniProtKB-UniPathway"/>
</dbReference>
<keyword evidence="7 10" id="KW-0560">Oxidoreductase</keyword>
<comment type="function">
    <text evidence="10">Catalyzes the NADPH-dependent reduction of ketopantoate into pantoic acid.</text>
</comment>
<feature type="domain" description="Ketopantoate reductase C-terminal" evidence="12">
    <location>
        <begin position="177"/>
        <end position="298"/>
    </location>
</feature>
<dbReference type="PANTHER" id="PTHR43765:SF2">
    <property type="entry name" value="2-DEHYDROPANTOATE 2-REDUCTASE"/>
    <property type="match status" value="1"/>
</dbReference>
<evidence type="ECO:0000313" key="14">
    <source>
        <dbReference type="Proteomes" id="UP000474159"/>
    </source>
</evidence>
<comment type="caution">
    <text evidence="13">The sequence shown here is derived from an EMBL/GenBank/DDBJ whole genome shotgun (WGS) entry which is preliminary data.</text>
</comment>
<dbReference type="SUPFAM" id="SSF48179">
    <property type="entry name" value="6-phosphogluconate dehydrogenase C-terminal domain-like"/>
    <property type="match status" value="1"/>
</dbReference>
<proteinExistence type="inferred from homology"/>
<evidence type="ECO:0000256" key="2">
    <source>
        <dbReference type="ARBA" id="ARBA00007870"/>
    </source>
</evidence>
<dbReference type="Gene3D" id="1.10.1040.10">
    <property type="entry name" value="N-(1-d-carboxylethyl)-l-norvaline Dehydrogenase, domain 2"/>
    <property type="match status" value="1"/>
</dbReference>
<dbReference type="AlphaFoldDB" id="A0A6L3T135"/>
<dbReference type="GO" id="GO:0050661">
    <property type="term" value="F:NADP binding"/>
    <property type="evidence" value="ECO:0007669"/>
    <property type="project" value="TreeGrafter"/>
</dbReference>
<evidence type="ECO:0000256" key="10">
    <source>
        <dbReference type="RuleBase" id="RU362068"/>
    </source>
</evidence>
<comment type="pathway">
    <text evidence="1 10">Cofactor biosynthesis; (R)-pantothenate biosynthesis; (R)-pantoate from 3-methyl-2-oxobutanoate: step 2/2.</text>
</comment>
<gene>
    <name evidence="13" type="ORF">F6X53_14010</name>
</gene>
<keyword evidence="5 10" id="KW-0566">Pantothenate biosynthesis</keyword>
<keyword evidence="14" id="KW-1185">Reference proteome</keyword>
<accession>A0A6L3T135</accession>
<dbReference type="InterPro" id="IPR013328">
    <property type="entry name" value="6PGD_dom2"/>
</dbReference>
<feature type="domain" description="Ketopantoate reductase N-terminal" evidence="11">
    <location>
        <begin position="9"/>
        <end position="155"/>
    </location>
</feature>
<evidence type="ECO:0000256" key="1">
    <source>
        <dbReference type="ARBA" id="ARBA00004994"/>
    </source>
</evidence>
<dbReference type="NCBIfam" id="TIGR00745">
    <property type="entry name" value="apbA_panE"/>
    <property type="match status" value="1"/>
</dbReference>
<sequence length="308" mass="31413">MTRADATTVAVMGAGSVGCYFGALLARAGTPVTLIGRPHHVEAVNVRGLLLEVAGTPEYIPVRATSAASGVAGADIVLVCVKSGDTEATGRAMAPHLKPGATILSLQNGVDNAERLAAVLGQAVLPVAVYVATEMTGPGAVKHHGRGELVIGAAPQSAGLADLFRAAGIPTTVSDDARAALWGKLIVNCAYNALSALTQWPYGRLIRGEGVVEVMTQVVSECGAVAHASGVPLPDDILDSVLGLAATMPEQCSSTAQDVARGKPSEIDHLNGFIVRKGLELGIPTPTNRVLHTLVKLAEAKAAAIPHA</sequence>
<dbReference type="InterPro" id="IPR036291">
    <property type="entry name" value="NAD(P)-bd_dom_sf"/>
</dbReference>
<organism evidence="13 14">
    <name type="scientific">Methylobacterium soli</name>
    <dbReference type="NCBI Taxonomy" id="553447"/>
    <lineage>
        <taxon>Bacteria</taxon>
        <taxon>Pseudomonadati</taxon>
        <taxon>Pseudomonadota</taxon>
        <taxon>Alphaproteobacteria</taxon>
        <taxon>Hyphomicrobiales</taxon>
        <taxon>Methylobacteriaceae</taxon>
        <taxon>Methylobacterium</taxon>
    </lineage>
</organism>
<protein>
    <recommendedName>
        <fullName evidence="4 10">2-dehydropantoate 2-reductase</fullName>
        <ecNumber evidence="3 10">1.1.1.169</ecNumber>
    </recommendedName>
    <alternativeName>
        <fullName evidence="8 10">Ketopantoate reductase</fullName>
    </alternativeName>
</protein>
<dbReference type="EC" id="1.1.1.169" evidence="3 10"/>
<dbReference type="GO" id="GO:0005737">
    <property type="term" value="C:cytoplasm"/>
    <property type="evidence" value="ECO:0007669"/>
    <property type="project" value="TreeGrafter"/>
</dbReference>
<dbReference type="Gene3D" id="3.40.50.720">
    <property type="entry name" value="NAD(P)-binding Rossmann-like Domain"/>
    <property type="match status" value="1"/>
</dbReference>
<dbReference type="Pfam" id="PF08546">
    <property type="entry name" value="ApbA_C"/>
    <property type="match status" value="1"/>
</dbReference>
<dbReference type="InterPro" id="IPR050838">
    <property type="entry name" value="Ketopantoate_reductase"/>
</dbReference>
<evidence type="ECO:0000256" key="5">
    <source>
        <dbReference type="ARBA" id="ARBA00022655"/>
    </source>
</evidence>
<dbReference type="InterPro" id="IPR008927">
    <property type="entry name" value="6-PGluconate_DH-like_C_sf"/>
</dbReference>
<comment type="similarity">
    <text evidence="2 10">Belongs to the ketopantoate reductase family.</text>
</comment>